<dbReference type="Pfam" id="PF00733">
    <property type="entry name" value="Asn_synthase"/>
    <property type="match status" value="1"/>
</dbReference>
<dbReference type="AlphaFoldDB" id="A0A3B0W113"/>
<protein>
    <recommendedName>
        <fullName evidence="2">Asparagine synthetase domain-containing protein</fullName>
    </recommendedName>
</protein>
<evidence type="ECO:0000313" key="3">
    <source>
        <dbReference type="EMBL" id="VAW38266.1"/>
    </source>
</evidence>
<comment type="similarity">
    <text evidence="1">Belongs to the asparagine synthetase family.</text>
</comment>
<feature type="domain" description="Asparagine synthetase" evidence="2">
    <location>
        <begin position="200"/>
        <end position="556"/>
    </location>
</feature>
<dbReference type="InterPro" id="IPR051786">
    <property type="entry name" value="ASN_synthetase/amidase"/>
</dbReference>
<reference evidence="3" key="1">
    <citation type="submission" date="2018-06" db="EMBL/GenBank/DDBJ databases">
        <authorList>
            <person name="Zhirakovskaya E."/>
        </authorList>
    </citation>
    <scope>NUCLEOTIDE SEQUENCE</scope>
</reference>
<accession>A0A3B0W113</accession>
<dbReference type="InterPro" id="IPR029055">
    <property type="entry name" value="Ntn_hydrolases_N"/>
</dbReference>
<evidence type="ECO:0000256" key="1">
    <source>
        <dbReference type="ARBA" id="ARBA00005752"/>
    </source>
</evidence>
<name>A0A3B0W113_9ZZZZ</name>
<evidence type="ECO:0000313" key="4">
    <source>
        <dbReference type="EMBL" id="VAW49344.1"/>
    </source>
</evidence>
<dbReference type="PANTHER" id="PTHR43284:SF1">
    <property type="entry name" value="ASPARAGINE SYNTHETASE"/>
    <property type="match status" value="1"/>
</dbReference>
<dbReference type="PANTHER" id="PTHR43284">
    <property type="entry name" value="ASPARAGINE SYNTHETASE (GLUTAMINE-HYDROLYZING)"/>
    <property type="match status" value="1"/>
</dbReference>
<dbReference type="EMBL" id="UOFC01000276">
    <property type="protein sequence ID" value="VAW49344.1"/>
    <property type="molecule type" value="Genomic_DNA"/>
</dbReference>
<dbReference type="Gene3D" id="3.60.20.10">
    <property type="entry name" value="Glutamine Phosphoribosylpyrophosphate, subunit 1, domain 1"/>
    <property type="match status" value="1"/>
</dbReference>
<dbReference type="Gene3D" id="3.40.50.620">
    <property type="entry name" value="HUPs"/>
    <property type="match status" value="1"/>
</dbReference>
<sequence length="564" mass="64796">MLKIQDNNHKPIRQWENITSQKTVVFTVHNASLVDCFEDERGVTVFYGFLDQEHTGNSTAKFVAKQIEQTGVAGLNQCYGSFIVVHYEHSQQKFTLANDALGDFALHYTTNGNVISISDFPKALLNKNNLAINNDRLLYYFALTQPSQNGCFFQQIQQLNAGQCLTIRGQDMVVANYYRPPDTVNYKTRSIKDLSQQFISLMQTVVKYQTQGQQRVGVMMSGGMDSTFVTVNCLQTQKQVSAFSYVFPNIPQANESVWIDAMRKQNLKQGFQSLDMHTFSGEAYWSLKSPWHISLNTPVSNPYRLLKSVIYQNAHNRGLKILLSGVFADHLYTGYIYWLVDQIKRKPITAIKSLYSLSKQHGIKMSLKQIAPAKWKSRAKLSAPWLSKQAQQLLGEKDKQQQVIKHPHPQQYTLTYGIATAQAAWLDNEYSFKHNIVVRHPFRDRRIVEFLMSIPAWVLGDINNPKRFVKTASAGLLPDSIIRRTKITTLKPLFIKGVLDKELHKVRDLLADTSCNWQQYINKKLITTMLANPQAHYQDSEYLALWQVIGFELWQRRLDSLRKR</sequence>
<dbReference type="InterPro" id="IPR006426">
    <property type="entry name" value="Asn_synth_AEB"/>
</dbReference>
<dbReference type="InterPro" id="IPR001962">
    <property type="entry name" value="Asn_synthase"/>
</dbReference>
<gene>
    <name evidence="3" type="ORF">MNBD_GAMMA01-782</name>
    <name evidence="4" type="ORF">MNBD_GAMMA03-1838</name>
</gene>
<proteinExistence type="inferred from homology"/>
<organism evidence="3">
    <name type="scientific">hydrothermal vent metagenome</name>
    <dbReference type="NCBI Taxonomy" id="652676"/>
    <lineage>
        <taxon>unclassified sequences</taxon>
        <taxon>metagenomes</taxon>
        <taxon>ecological metagenomes</taxon>
    </lineage>
</organism>
<dbReference type="EMBL" id="UOEW01000199">
    <property type="protein sequence ID" value="VAW38266.1"/>
    <property type="molecule type" value="Genomic_DNA"/>
</dbReference>
<dbReference type="SUPFAM" id="SSF52402">
    <property type="entry name" value="Adenine nucleotide alpha hydrolases-like"/>
    <property type="match status" value="1"/>
</dbReference>
<dbReference type="SUPFAM" id="SSF56235">
    <property type="entry name" value="N-terminal nucleophile aminohydrolases (Ntn hydrolases)"/>
    <property type="match status" value="1"/>
</dbReference>
<evidence type="ECO:0000259" key="2">
    <source>
        <dbReference type="Pfam" id="PF00733"/>
    </source>
</evidence>
<dbReference type="PIRSF" id="PIRSF001589">
    <property type="entry name" value="Asn_synthetase_glu-h"/>
    <property type="match status" value="1"/>
</dbReference>
<dbReference type="GO" id="GO:0006529">
    <property type="term" value="P:asparagine biosynthetic process"/>
    <property type="evidence" value="ECO:0007669"/>
    <property type="project" value="InterPro"/>
</dbReference>
<dbReference type="GO" id="GO:0004066">
    <property type="term" value="F:asparagine synthase (glutamine-hydrolyzing) activity"/>
    <property type="evidence" value="ECO:0007669"/>
    <property type="project" value="InterPro"/>
</dbReference>
<dbReference type="InterPro" id="IPR014729">
    <property type="entry name" value="Rossmann-like_a/b/a_fold"/>
</dbReference>